<dbReference type="GO" id="GO:0003697">
    <property type="term" value="F:single-stranded DNA binding"/>
    <property type="evidence" value="ECO:0007669"/>
    <property type="project" value="TreeGrafter"/>
</dbReference>
<dbReference type="GO" id="GO:0005524">
    <property type="term" value="F:ATP binding"/>
    <property type="evidence" value="ECO:0007669"/>
    <property type="project" value="UniProtKB-UniRule"/>
</dbReference>
<dbReference type="Gene3D" id="2.20.28.10">
    <property type="match status" value="1"/>
</dbReference>
<accession>D8UCP6</accession>
<keyword evidence="7 12" id="KW-0067">ATP-binding</keyword>
<dbReference type="InterPro" id="IPR008048">
    <property type="entry name" value="MCM5"/>
</dbReference>
<dbReference type="Pfam" id="PF17207">
    <property type="entry name" value="MCM_OB"/>
    <property type="match status" value="1"/>
</dbReference>
<dbReference type="STRING" id="3068.D8UCP6"/>
<dbReference type="PRINTS" id="PR01657">
    <property type="entry name" value="MCMFAMILY"/>
</dbReference>
<dbReference type="InterPro" id="IPR001208">
    <property type="entry name" value="MCM_dom"/>
</dbReference>
<dbReference type="Pfam" id="PF00493">
    <property type="entry name" value="MCM"/>
    <property type="match status" value="1"/>
</dbReference>
<dbReference type="Gene3D" id="3.40.50.300">
    <property type="entry name" value="P-loop containing nucleotide triphosphate hydrolases"/>
    <property type="match status" value="1"/>
</dbReference>
<evidence type="ECO:0000256" key="13">
    <source>
        <dbReference type="RuleBase" id="RU368063"/>
    </source>
</evidence>
<keyword evidence="8 12" id="KW-0238">DNA-binding</keyword>
<name>D8UCP6_VOLCA</name>
<evidence type="ECO:0000313" key="15">
    <source>
        <dbReference type="EMBL" id="EFJ42588.1"/>
    </source>
</evidence>
<dbReference type="Pfam" id="PF14551">
    <property type="entry name" value="MCM_N"/>
    <property type="match status" value="1"/>
</dbReference>
<dbReference type="GO" id="GO:0016887">
    <property type="term" value="F:ATP hydrolysis activity"/>
    <property type="evidence" value="ECO:0007669"/>
    <property type="project" value="RHEA"/>
</dbReference>
<comment type="subunit">
    <text evidence="13">Component of the MCM2-7 complex.</text>
</comment>
<dbReference type="GO" id="GO:0042555">
    <property type="term" value="C:MCM complex"/>
    <property type="evidence" value="ECO:0007669"/>
    <property type="project" value="UniProtKB-UniRule"/>
</dbReference>
<dbReference type="InterPro" id="IPR054125">
    <property type="entry name" value="MCM5_C"/>
</dbReference>
<dbReference type="EMBL" id="GL378381">
    <property type="protein sequence ID" value="EFJ42588.1"/>
    <property type="molecule type" value="Genomic_DNA"/>
</dbReference>
<dbReference type="InterPro" id="IPR031327">
    <property type="entry name" value="MCM"/>
</dbReference>
<dbReference type="GO" id="GO:0043138">
    <property type="term" value="F:3'-5' DNA helicase activity"/>
    <property type="evidence" value="ECO:0007669"/>
    <property type="project" value="TreeGrafter"/>
</dbReference>
<dbReference type="PROSITE" id="PS50051">
    <property type="entry name" value="MCM_2"/>
    <property type="match status" value="1"/>
</dbReference>
<dbReference type="GO" id="GO:0000727">
    <property type="term" value="P:double-strand break repair via break-induced replication"/>
    <property type="evidence" value="ECO:0007669"/>
    <property type="project" value="TreeGrafter"/>
</dbReference>
<comment type="catalytic activity">
    <reaction evidence="11 13">
        <text>ATP + H2O = ADP + phosphate + H(+)</text>
        <dbReference type="Rhea" id="RHEA:13065"/>
        <dbReference type="ChEBI" id="CHEBI:15377"/>
        <dbReference type="ChEBI" id="CHEBI:15378"/>
        <dbReference type="ChEBI" id="CHEBI:30616"/>
        <dbReference type="ChEBI" id="CHEBI:43474"/>
        <dbReference type="ChEBI" id="CHEBI:456216"/>
        <dbReference type="EC" id="3.6.4.12"/>
    </reaction>
</comment>
<dbReference type="Pfam" id="PF21933">
    <property type="entry name" value="MCM5_C"/>
    <property type="match status" value="1"/>
</dbReference>
<dbReference type="PANTHER" id="PTHR11630">
    <property type="entry name" value="DNA REPLICATION LICENSING FACTOR MCM FAMILY MEMBER"/>
    <property type="match status" value="1"/>
</dbReference>
<dbReference type="PRINTS" id="PR01661">
    <property type="entry name" value="MCMPROTEIN5"/>
</dbReference>
<comment type="subcellular location">
    <subcellularLocation>
        <location evidence="1 13">Nucleus</location>
    </subcellularLocation>
</comment>
<evidence type="ECO:0000256" key="2">
    <source>
        <dbReference type="ARBA" id="ARBA00008010"/>
    </source>
</evidence>
<evidence type="ECO:0000256" key="6">
    <source>
        <dbReference type="ARBA" id="ARBA00022806"/>
    </source>
</evidence>
<feature type="domain" description="MCM C-terminal AAA(+) ATPase" evidence="14">
    <location>
        <begin position="335"/>
        <end position="539"/>
    </location>
</feature>
<evidence type="ECO:0000256" key="12">
    <source>
        <dbReference type="RuleBase" id="RU004070"/>
    </source>
</evidence>
<evidence type="ECO:0000256" key="11">
    <source>
        <dbReference type="ARBA" id="ARBA00047995"/>
    </source>
</evidence>
<keyword evidence="6 13" id="KW-0347">Helicase</keyword>
<keyword evidence="16" id="KW-1185">Reference proteome</keyword>
<dbReference type="InterPro" id="IPR027925">
    <property type="entry name" value="MCM_N"/>
</dbReference>
<dbReference type="InterPro" id="IPR033762">
    <property type="entry name" value="MCM_OB"/>
</dbReference>
<dbReference type="GO" id="GO:0003688">
    <property type="term" value="F:DNA replication origin binding"/>
    <property type="evidence" value="ECO:0007669"/>
    <property type="project" value="UniProtKB-UniRule"/>
</dbReference>
<evidence type="ECO:0000256" key="7">
    <source>
        <dbReference type="ARBA" id="ARBA00022840"/>
    </source>
</evidence>
<dbReference type="GO" id="GO:0005634">
    <property type="term" value="C:nucleus"/>
    <property type="evidence" value="ECO:0007669"/>
    <property type="project" value="UniProtKB-SubCell"/>
</dbReference>
<dbReference type="SMART" id="SM00350">
    <property type="entry name" value="MCM"/>
    <property type="match status" value="1"/>
</dbReference>
<gene>
    <name evidence="15" type="primary">mcm5</name>
    <name evidence="15" type="ORF">VOLCADRAFT_107221</name>
</gene>
<keyword evidence="10 13" id="KW-0131">Cell cycle</keyword>
<dbReference type="EC" id="3.6.4.12" evidence="13"/>
<dbReference type="KEGG" id="vcn:VOLCADRAFT_107221"/>
<organism evidence="16">
    <name type="scientific">Volvox carteri f. nagariensis</name>
    <dbReference type="NCBI Taxonomy" id="3068"/>
    <lineage>
        <taxon>Eukaryota</taxon>
        <taxon>Viridiplantae</taxon>
        <taxon>Chlorophyta</taxon>
        <taxon>core chlorophytes</taxon>
        <taxon>Chlorophyceae</taxon>
        <taxon>CS clade</taxon>
        <taxon>Chlamydomonadales</taxon>
        <taxon>Volvocaceae</taxon>
        <taxon>Volvox</taxon>
    </lineage>
</organism>
<dbReference type="PROSITE" id="PS00847">
    <property type="entry name" value="MCM_1"/>
    <property type="match status" value="1"/>
</dbReference>
<evidence type="ECO:0000256" key="5">
    <source>
        <dbReference type="ARBA" id="ARBA00022801"/>
    </source>
</evidence>
<evidence type="ECO:0000256" key="4">
    <source>
        <dbReference type="ARBA" id="ARBA00022741"/>
    </source>
</evidence>
<dbReference type="InterPro" id="IPR012340">
    <property type="entry name" value="NA-bd_OB-fold"/>
</dbReference>
<keyword evidence="5 13" id="KW-0378">Hydrolase</keyword>
<dbReference type="InterPro" id="IPR027417">
    <property type="entry name" value="P-loop_NTPase"/>
</dbReference>
<dbReference type="OrthoDB" id="10036721at2759"/>
<dbReference type="PANTHER" id="PTHR11630:SF42">
    <property type="entry name" value="DNA REPLICATION LICENSING FACTOR MCM5"/>
    <property type="match status" value="1"/>
</dbReference>
<evidence type="ECO:0000313" key="16">
    <source>
        <dbReference type="Proteomes" id="UP000001058"/>
    </source>
</evidence>
<evidence type="ECO:0000259" key="14">
    <source>
        <dbReference type="PROSITE" id="PS50051"/>
    </source>
</evidence>
<evidence type="ECO:0000256" key="8">
    <source>
        <dbReference type="ARBA" id="ARBA00023125"/>
    </source>
</evidence>
<evidence type="ECO:0000256" key="3">
    <source>
        <dbReference type="ARBA" id="ARBA00022705"/>
    </source>
</evidence>
<dbReference type="GO" id="GO:0006270">
    <property type="term" value="P:DNA replication initiation"/>
    <property type="evidence" value="ECO:0007669"/>
    <property type="project" value="UniProtKB-UniRule"/>
</dbReference>
<dbReference type="RefSeq" id="XP_002956444.1">
    <property type="nucleotide sequence ID" value="XM_002956398.1"/>
</dbReference>
<evidence type="ECO:0000256" key="10">
    <source>
        <dbReference type="ARBA" id="ARBA00023306"/>
    </source>
</evidence>
<comment type="function">
    <text evidence="13">Acts as component of the MCM2-7 complex (MCM complex) which is the replicative helicase essential for 'once per cell cycle' DNA replication initiation and elongation in eukaryotic cells. The active ATPase sites in the MCM2-7 ring are formed through the interaction surfaces of two neighboring subunits such that a critical structure of a conserved arginine finger motif is provided in trans relative to the ATP-binding site of the Walker A box of the adjacent subunit. The six ATPase active sites, however, are likely to contribute differentially to the complex helicase activity.</text>
</comment>
<dbReference type="GO" id="GO:0017116">
    <property type="term" value="F:single-stranded DNA helicase activity"/>
    <property type="evidence" value="ECO:0007669"/>
    <property type="project" value="TreeGrafter"/>
</dbReference>
<comment type="similarity">
    <text evidence="2 12">Belongs to the MCM family.</text>
</comment>
<dbReference type="FunFam" id="3.40.50.300:FF:000929">
    <property type="entry name" value="DNA helicase"/>
    <property type="match status" value="1"/>
</dbReference>
<dbReference type="SUPFAM" id="SSF50249">
    <property type="entry name" value="Nucleic acid-binding proteins"/>
    <property type="match status" value="1"/>
</dbReference>
<dbReference type="InterPro" id="IPR018525">
    <property type="entry name" value="MCM_CS"/>
</dbReference>
<reference evidence="15 16" key="1">
    <citation type="journal article" date="2010" name="Science">
        <title>Genomic analysis of organismal complexity in the multicellular green alga Volvox carteri.</title>
        <authorList>
            <person name="Prochnik S.E."/>
            <person name="Umen J."/>
            <person name="Nedelcu A.M."/>
            <person name="Hallmann A."/>
            <person name="Miller S.M."/>
            <person name="Nishii I."/>
            <person name="Ferris P."/>
            <person name="Kuo A."/>
            <person name="Mitros T."/>
            <person name="Fritz-Laylin L.K."/>
            <person name="Hellsten U."/>
            <person name="Chapman J."/>
            <person name="Simakov O."/>
            <person name="Rensing S.A."/>
            <person name="Terry A."/>
            <person name="Pangilinan J."/>
            <person name="Kapitonov V."/>
            <person name="Jurka J."/>
            <person name="Salamov A."/>
            <person name="Shapiro H."/>
            <person name="Schmutz J."/>
            <person name="Grimwood J."/>
            <person name="Lindquist E."/>
            <person name="Lucas S."/>
            <person name="Grigoriev I.V."/>
            <person name="Schmitt R."/>
            <person name="Kirk D."/>
            <person name="Rokhsar D.S."/>
        </authorList>
    </citation>
    <scope>NUCLEOTIDE SEQUENCE [LARGE SCALE GENOMIC DNA]</scope>
    <source>
        <strain evidence="16">f. Nagariensis / Eve</strain>
    </source>
</reference>
<dbReference type="Gene3D" id="3.30.1640.10">
    <property type="entry name" value="mini-chromosome maintenance (MCM) complex, chain A, domain 1"/>
    <property type="match status" value="1"/>
</dbReference>
<evidence type="ECO:0000256" key="9">
    <source>
        <dbReference type="ARBA" id="ARBA00023242"/>
    </source>
</evidence>
<keyword evidence="9 13" id="KW-0539">Nucleus</keyword>
<dbReference type="FunCoup" id="D8UCP6">
    <property type="interactions" value="1459"/>
</dbReference>
<dbReference type="AlphaFoldDB" id="D8UCP6"/>
<dbReference type="Pfam" id="PF17855">
    <property type="entry name" value="MCM_lid"/>
    <property type="match status" value="1"/>
</dbReference>
<evidence type="ECO:0000256" key="1">
    <source>
        <dbReference type="ARBA" id="ARBA00004123"/>
    </source>
</evidence>
<dbReference type="Proteomes" id="UP000001058">
    <property type="component" value="Unassembled WGS sequence"/>
</dbReference>
<keyword evidence="3 13" id="KW-0235">DNA replication</keyword>
<dbReference type="InterPro" id="IPR041562">
    <property type="entry name" value="MCM_lid"/>
</dbReference>
<dbReference type="eggNOG" id="KOG0481">
    <property type="taxonomic scope" value="Eukaryota"/>
</dbReference>
<proteinExistence type="inferred from homology"/>
<dbReference type="GeneID" id="9619413"/>
<keyword evidence="4 12" id="KW-0547">Nucleotide-binding</keyword>
<dbReference type="InParanoid" id="D8UCP6"/>
<sequence length="762" mass="83832">MSGFDGGRVYYSYQGQEAPREPLEEGTGLADKELVDHFKKFIQTYQIGTTRDVSERRLYADDLYERRTHLHVDLKDVRAASHRLADELEERPTEVLPLFEEAAYQVLQDMVAADEEGKPVEVQDVQVLLYSSIPLAQSQAMSIRDLESSRVSKLVLLTGIITAASKPRHKATYLTLQCKTCRGTKRVTCKPGLGGAYMPTYCDMADRRAPGAAGSEGCGQNPFVVLPEGSSFVDQQTLKLQEKPEDVPTGELPRTVMLVADRQCCNIVTPGTRVTITGIYSTYKGKAMDKGATSLQQPYIRVVSIMQEAGDAHSRFKFTKEEIQAFEQFAKQDGLHDEIFARIAPNIYGSPDIKRAIACLLFGGSRKVGTAVSAGHRGWSLPDGTNRRGDINVLLLGDPSTAKSQFLKFVSRVAPIAVYTSGKGSSAAGLTATVVQDANTREFYLEGGAMVLADNGVVCIDEFDKMRPEDRVAIHEAMEQQTISIAKAGITTMLKSRTSVLAAANPPSGRYDDLKTAQENIDLQSTILSRFDLIFIVKDVREHDIAIARQVLDNHRLGGAIKARRQGAGSGAAGDVGVGQEAQDVEFLKRYIHYCRSQCSPRVNEDAAKRLAAFYVEIRNEARAQANATDSDSPPVPITVRQLEAVVRIAESLAKMSLQPVATLEHVNMAIELFTKSTMDAVKSGLTQTELGGEQQLGHVRRLEERVKRRLHIGAYMTTRRLLDEMVALGEPESLVLRVLLTMAAAGDVNLTRERTMVHRVR</sequence>
<dbReference type="Gene3D" id="2.40.50.140">
    <property type="entry name" value="Nucleic acid-binding proteins"/>
    <property type="match status" value="1"/>
</dbReference>
<protein>
    <recommendedName>
        <fullName evidence="13">DNA replication licensing factor MCM5</fullName>
        <ecNumber evidence="13">3.6.4.12</ecNumber>
    </recommendedName>
</protein>
<dbReference type="SUPFAM" id="SSF52540">
    <property type="entry name" value="P-loop containing nucleoside triphosphate hydrolases"/>
    <property type="match status" value="1"/>
</dbReference>